<keyword evidence="2" id="KW-0812">Transmembrane</keyword>
<dbReference type="RefSeq" id="WP_244803806.1">
    <property type="nucleotide sequence ID" value="NZ_JALIEA010000011.1"/>
</dbReference>
<reference evidence="3" key="1">
    <citation type="submission" date="2022-04" db="EMBL/GenBank/DDBJ databases">
        <title>Corynebacterium kalidii LD5P10.</title>
        <authorList>
            <person name="Sun J.Q."/>
        </authorList>
    </citation>
    <scope>NUCLEOTIDE SEQUENCE</scope>
    <source>
        <strain evidence="3">LD5P10</strain>
    </source>
</reference>
<evidence type="ECO:0000313" key="3">
    <source>
        <dbReference type="EMBL" id="MCJ7858099.1"/>
    </source>
</evidence>
<feature type="region of interest" description="Disordered" evidence="1">
    <location>
        <begin position="261"/>
        <end position="287"/>
    </location>
</feature>
<name>A0A9X1WFJ6_9CORY</name>
<proteinExistence type="predicted"/>
<comment type="caution">
    <text evidence="3">The sequence shown here is derived from an EMBL/GenBank/DDBJ whole genome shotgun (WGS) entry which is preliminary data.</text>
</comment>
<keyword evidence="4" id="KW-1185">Reference proteome</keyword>
<dbReference type="AlphaFoldDB" id="A0A9X1WFJ6"/>
<feature type="transmembrane region" description="Helical" evidence="2">
    <location>
        <begin position="102"/>
        <end position="124"/>
    </location>
</feature>
<gene>
    <name evidence="3" type="ORF">MUN33_05115</name>
</gene>
<keyword evidence="2" id="KW-1133">Transmembrane helix</keyword>
<accession>A0A9X1WFJ6</accession>
<evidence type="ECO:0000256" key="1">
    <source>
        <dbReference type="SAM" id="MobiDB-lite"/>
    </source>
</evidence>
<dbReference type="Proteomes" id="UP001139207">
    <property type="component" value="Unassembled WGS sequence"/>
</dbReference>
<protein>
    <submittedName>
        <fullName evidence="3">Zf-HC2 domain-containing protein</fullName>
    </submittedName>
</protein>
<sequence>MIAVEDAPHRDIHAVVRAALSARLDGENVPSDVDDDLIDTHLSACVDCREWFAAASDLNRRLRMSVAPDGGAGGDARALAESMVRLADETPRLSHRLRNRSLPLVLSRVALVAVAVCYVVWALLLLTGATGGGAGAVDGTGPGGAVANADDPDVASLAVDAAAVRMALAAGLLWGAVRPRSAPGLFPVFLALWGFGAGFATRDIVLGVLGGAMDYTLIAGLLLHLAACAALVGVWLSRNHAVAPVRQSLRGLSARPVRYSPEDVEANSSWRRGDGPGYGPGNGPWRR</sequence>
<feature type="transmembrane region" description="Helical" evidence="2">
    <location>
        <begin position="215"/>
        <end position="236"/>
    </location>
</feature>
<dbReference type="EMBL" id="JALIEA010000011">
    <property type="protein sequence ID" value="MCJ7858099.1"/>
    <property type="molecule type" value="Genomic_DNA"/>
</dbReference>
<evidence type="ECO:0000256" key="2">
    <source>
        <dbReference type="SAM" id="Phobius"/>
    </source>
</evidence>
<feature type="compositionally biased region" description="Gly residues" evidence="1">
    <location>
        <begin position="275"/>
        <end position="287"/>
    </location>
</feature>
<organism evidence="3 4">
    <name type="scientific">Corynebacterium kalidii</name>
    <dbReference type="NCBI Taxonomy" id="2931982"/>
    <lineage>
        <taxon>Bacteria</taxon>
        <taxon>Bacillati</taxon>
        <taxon>Actinomycetota</taxon>
        <taxon>Actinomycetes</taxon>
        <taxon>Mycobacteriales</taxon>
        <taxon>Corynebacteriaceae</taxon>
        <taxon>Corynebacterium</taxon>
    </lineage>
</organism>
<keyword evidence="2" id="KW-0472">Membrane</keyword>
<feature type="transmembrane region" description="Helical" evidence="2">
    <location>
        <begin position="154"/>
        <end position="177"/>
    </location>
</feature>
<evidence type="ECO:0000313" key="4">
    <source>
        <dbReference type="Proteomes" id="UP001139207"/>
    </source>
</evidence>
<feature type="transmembrane region" description="Helical" evidence="2">
    <location>
        <begin position="184"/>
        <end position="209"/>
    </location>
</feature>